<proteinExistence type="predicted"/>
<dbReference type="HOGENOM" id="CLU_997989_0_0_1"/>
<reference evidence="1 2" key="1">
    <citation type="journal article" date="2010" name="Genome Biol.">
        <title>A first genome assembly of the barley fungal pathogen Pyrenophora teres f. teres.</title>
        <authorList>
            <person name="Ellwood S.R."/>
            <person name="Liu Z."/>
            <person name="Syme R.A."/>
            <person name="Lai Z."/>
            <person name="Hane J.K."/>
            <person name="Keiper F."/>
            <person name="Moffat C.S."/>
            <person name="Oliver R.P."/>
            <person name="Friesen T.L."/>
        </authorList>
    </citation>
    <scope>NUCLEOTIDE SEQUENCE [LARGE SCALE GENOMIC DNA]</scope>
    <source>
        <strain evidence="1 2">0-1</strain>
    </source>
</reference>
<name>E3RJL5_PYRTT</name>
<evidence type="ECO:0000313" key="2">
    <source>
        <dbReference type="Proteomes" id="UP000001067"/>
    </source>
</evidence>
<dbReference type="AlphaFoldDB" id="E3RJL5"/>
<gene>
    <name evidence="1" type="ORF">PTT_08346</name>
</gene>
<accession>E3RJL5</accession>
<keyword evidence="2" id="KW-1185">Reference proteome</keyword>
<protein>
    <submittedName>
        <fullName evidence="1">Uncharacterized protein</fullName>
    </submittedName>
</protein>
<evidence type="ECO:0000313" key="1">
    <source>
        <dbReference type="EMBL" id="EFQ94081.1"/>
    </source>
</evidence>
<dbReference type="Proteomes" id="UP000001067">
    <property type="component" value="Unassembled WGS sequence"/>
</dbReference>
<dbReference type="KEGG" id="pte:PTT_08346"/>
<organism evidence="2">
    <name type="scientific">Pyrenophora teres f. teres (strain 0-1)</name>
    <name type="common">Barley net blotch fungus</name>
    <name type="synonym">Drechslera teres f. teres</name>
    <dbReference type="NCBI Taxonomy" id="861557"/>
    <lineage>
        <taxon>Eukaryota</taxon>
        <taxon>Fungi</taxon>
        <taxon>Dikarya</taxon>
        <taxon>Ascomycota</taxon>
        <taxon>Pezizomycotina</taxon>
        <taxon>Dothideomycetes</taxon>
        <taxon>Pleosporomycetidae</taxon>
        <taxon>Pleosporales</taxon>
        <taxon>Pleosporineae</taxon>
        <taxon>Pleosporaceae</taxon>
        <taxon>Pyrenophora</taxon>
    </lineage>
</organism>
<dbReference type="EMBL" id="GL533511">
    <property type="protein sequence ID" value="EFQ94081.1"/>
    <property type="molecule type" value="Genomic_DNA"/>
</dbReference>
<dbReference type="OrthoDB" id="3693611at2759"/>
<sequence length="279" mass="29877">MSLLQKSLLFSDATIDYPVIFNDTPGDKLISAGEDTAFYSAMSGVKSATVDEPIPMPCDEDAIIDGPTSSDNPATVEETLNADDITVTSLSGILIEASLDITSTVENLSETPPAPEFIHPLEENLSPPTPYCPSTEFFFPSQPSSQTSDSSRSILHNTAFPIRSKAEIARITFLGATSLDCFIKTLGFERPHGATTREDGCDAFATLAGVSTSGLDKDIAFDEDDAMTVGDVMRVSRKAAEDETKANLDVALWFETAVQLDDGAPRGCRSRRTSSFATP</sequence>